<dbReference type="EMBL" id="KN831768">
    <property type="protein sequence ID" value="KIM49576.1"/>
    <property type="molecule type" value="Genomic_DNA"/>
</dbReference>
<dbReference type="CDD" id="cd12148">
    <property type="entry name" value="fungal_TF_MHR"/>
    <property type="match status" value="1"/>
</dbReference>
<sequence length="557" mass="62533">MKRTNECVYDDNSKKSHTRKLREHQEALEARLRELESEHRNCRPSTSNSASVEAPIPTILPQPAAWDIFDTSTTFPSIDPSWDFHIRPSSSSSATLSDRSVSIPLGFSYHANLSGAHSVEFGGPSVYDGTPERVLHEPTLSVEMHNSLIQMFIKHRKQCCFYTNVSRFDPSSSATVYQNSPPSSALMSVIYLLGSFFAGVKSLEGPLLEQTLLDVTRVLHNQEQSVDTVQALCLLAEYFYFNNRDMEGSRHLNTAKRLSLDRQLHRIIPPTFLYDVEFQSDFALWDSVWRERAAAFWQVFMVDSLWSATSDCSLHPDPEFPCPNIITPLPIEDGLDPDLAFGNSTIHSLFEGDTFQGSSLSVTAFKAMAAGIFDRSIRLHNTSKLAPRDPSLWAYYHSTEMALQRLSAVVHPLTWPEPCVVQVPSFDMDLYVVHTLIVASTIHLHLDHVMDLKMSWAANRVVELIHNLTIDDFQFLDPVLALCWSTIFKAFNHMINTESTTKGDVKGGRLASCTTAFLHPCLGALYSALQNISVNVPIAEHFLTTLEINPALLYPLI</sequence>
<evidence type="ECO:0000313" key="9">
    <source>
        <dbReference type="Proteomes" id="UP000053424"/>
    </source>
</evidence>
<keyword evidence="3" id="KW-0805">Transcription regulation</keyword>
<dbReference type="GO" id="GO:0005634">
    <property type="term" value="C:nucleus"/>
    <property type="evidence" value="ECO:0007669"/>
    <property type="project" value="UniProtKB-SubCell"/>
</dbReference>
<evidence type="ECO:0000256" key="6">
    <source>
        <dbReference type="SAM" id="MobiDB-lite"/>
    </source>
</evidence>
<reference evidence="8 9" key="1">
    <citation type="submission" date="2014-04" db="EMBL/GenBank/DDBJ databases">
        <authorList>
            <consortium name="DOE Joint Genome Institute"/>
            <person name="Kuo A."/>
            <person name="Gay G."/>
            <person name="Dore J."/>
            <person name="Kohler A."/>
            <person name="Nagy L.G."/>
            <person name="Floudas D."/>
            <person name="Copeland A."/>
            <person name="Barry K.W."/>
            <person name="Cichocki N."/>
            <person name="Veneault-Fourrey C."/>
            <person name="LaButti K."/>
            <person name="Lindquist E.A."/>
            <person name="Lipzen A."/>
            <person name="Lundell T."/>
            <person name="Morin E."/>
            <person name="Murat C."/>
            <person name="Sun H."/>
            <person name="Tunlid A."/>
            <person name="Henrissat B."/>
            <person name="Grigoriev I.V."/>
            <person name="Hibbett D.S."/>
            <person name="Martin F."/>
            <person name="Nordberg H.P."/>
            <person name="Cantor M.N."/>
            <person name="Hua S.X."/>
        </authorList>
    </citation>
    <scope>NUCLEOTIDE SEQUENCE [LARGE SCALE GENOMIC DNA]</scope>
    <source>
        <strain evidence="9">h7</strain>
    </source>
</reference>
<feature type="domain" description="Xylanolytic transcriptional activator regulatory" evidence="7">
    <location>
        <begin position="173"/>
        <end position="367"/>
    </location>
</feature>
<evidence type="ECO:0000256" key="1">
    <source>
        <dbReference type="ARBA" id="ARBA00004123"/>
    </source>
</evidence>
<name>A0A0C3D0E2_HEBCY</name>
<protein>
    <recommendedName>
        <fullName evidence="7">Xylanolytic transcriptional activator regulatory domain-containing protein</fullName>
    </recommendedName>
</protein>
<dbReference type="InterPro" id="IPR007219">
    <property type="entry name" value="XnlR_reg_dom"/>
</dbReference>
<dbReference type="GO" id="GO:0006351">
    <property type="term" value="P:DNA-templated transcription"/>
    <property type="evidence" value="ECO:0007669"/>
    <property type="project" value="InterPro"/>
</dbReference>
<gene>
    <name evidence="8" type="ORF">M413DRAFT_21769</name>
</gene>
<evidence type="ECO:0000256" key="5">
    <source>
        <dbReference type="ARBA" id="ARBA00023242"/>
    </source>
</evidence>
<keyword evidence="5" id="KW-0539">Nucleus</keyword>
<evidence type="ECO:0000313" key="8">
    <source>
        <dbReference type="EMBL" id="KIM49576.1"/>
    </source>
</evidence>
<dbReference type="Pfam" id="PF04082">
    <property type="entry name" value="Fungal_trans"/>
    <property type="match status" value="1"/>
</dbReference>
<evidence type="ECO:0000256" key="4">
    <source>
        <dbReference type="ARBA" id="ARBA00023163"/>
    </source>
</evidence>
<evidence type="ECO:0000259" key="7">
    <source>
        <dbReference type="Pfam" id="PF04082"/>
    </source>
</evidence>
<comment type="subcellular location">
    <subcellularLocation>
        <location evidence="1">Nucleus</location>
    </subcellularLocation>
</comment>
<accession>A0A0C3D0E2</accession>
<dbReference type="OrthoDB" id="2123952at2759"/>
<evidence type="ECO:0000256" key="3">
    <source>
        <dbReference type="ARBA" id="ARBA00023015"/>
    </source>
</evidence>
<keyword evidence="9" id="KW-1185">Reference proteome</keyword>
<dbReference type="GO" id="GO:0003677">
    <property type="term" value="F:DNA binding"/>
    <property type="evidence" value="ECO:0007669"/>
    <property type="project" value="InterPro"/>
</dbReference>
<dbReference type="GO" id="GO:0008270">
    <property type="term" value="F:zinc ion binding"/>
    <property type="evidence" value="ECO:0007669"/>
    <property type="project" value="InterPro"/>
</dbReference>
<reference evidence="9" key="2">
    <citation type="submission" date="2015-01" db="EMBL/GenBank/DDBJ databases">
        <title>Evolutionary Origins and Diversification of the Mycorrhizal Mutualists.</title>
        <authorList>
            <consortium name="DOE Joint Genome Institute"/>
            <consortium name="Mycorrhizal Genomics Consortium"/>
            <person name="Kohler A."/>
            <person name="Kuo A."/>
            <person name="Nagy L.G."/>
            <person name="Floudas D."/>
            <person name="Copeland A."/>
            <person name="Barry K.W."/>
            <person name="Cichocki N."/>
            <person name="Veneault-Fourrey C."/>
            <person name="LaButti K."/>
            <person name="Lindquist E.A."/>
            <person name="Lipzen A."/>
            <person name="Lundell T."/>
            <person name="Morin E."/>
            <person name="Murat C."/>
            <person name="Riley R."/>
            <person name="Ohm R."/>
            <person name="Sun H."/>
            <person name="Tunlid A."/>
            <person name="Henrissat B."/>
            <person name="Grigoriev I.V."/>
            <person name="Hibbett D.S."/>
            <person name="Martin F."/>
        </authorList>
    </citation>
    <scope>NUCLEOTIDE SEQUENCE [LARGE SCALE GENOMIC DNA]</scope>
    <source>
        <strain evidence="9">h7</strain>
    </source>
</reference>
<dbReference type="AlphaFoldDB" id="A0A0C3D0E2"/>
<proteinExistence type="predicted"/>
<keyword evidence="2" id="KW-0479">Metal-binding</keyword>
<dbReference type="HOGENOM" id="CLU_022337_1_0_1"/>
<dbReference type="STRING" id="686832.A0A0C3D0E2"/>
<dbReference type="PANTHER" id="PTHR47338:SF29">
    <property type="entry name" value="ZN(2)-C6 FUNGAL-TYPE DOMAIN-CONTAINING PROTEIN"/>
    <property type="match status" value="1"/>
</dbReference>
<keyword evidence="4" id="KW-0804">Transcription</keyword>
<dbReference type="PANTHER" id="PTHR47338">
    <property type="entry name" value="ZN(II)2CYS6 TRANSCRIPTION FACTOR (EUROFUNG)-RELATED"/>
    <property type="match status" value="1"/>
</dbReference>
<feature type="region of interest" description="Disordered" evidence="6">
    <location>
        <begin position="1"/>
        <end position="21"/>
    </location>
</feature>
<dbReference type="Proteomes" id="UP000053424">
    <property type="component" value="Unassembled WGS sequence"/>
</dbReference>
<evidence type="ECO:0000256" key="2">
    <source>
        <dbReference type="ARBA" id="ARBA00022723"/>
    </source>
</evidence>
<dbReference type="GO" id="GO:0000981">
    <property type="term" value="F:DNA-binding transcription factor activity, RNA polymerase II-specific"/>
    <property type="evidence" value="ECO:0007669"/>
    <property type="project" value="InterPro"/>
</dbReference>
<dbReference type="InterPro" id="IPR050815">
    <property type="entry name" value="TF_fung"/>
</dbReference>
<organism evidence="8 9">
    <name type="scientific">Hebeloma cylindrosporum</name>
    <dbReference type="NCBI Taxonomy" id="76867"/>
    <lineage>
        <taxon>Eukaryota</taxon>
        <taxon>Fungi</taxon>
        <taxon>Dikarya</taxon>
        <taxon>Basidiomycota</taxon>
        <taxon>Agaricomycotina</taxon>
        <taxon>Agaricomycetes</taxon>
        <taxon>Agaricomycetidae</taxon>
        <taxon>Agaricales</taxon>
        <taxon>Agaricineae</taxon>
        <taxon>Hymenogastraceae</taxon>
        <taxon>Hebeloma</taxon>
    </lineage>
</organism>